<keyword evidence="3" id="KW-1185">Reference proteome</keyword>
<reference evidence="2" key="1">
    <citation type="submission" date="2022-10" db="EMBL/GenBank/DDBJ databases">
        <title>Chitiniphilus purpureus sp. nov., a novel chitin-degrading bacterium isolated from crawfish pond sediment.</title>
        <authorList>
            <person name="Li K."/>
        </authorList>
    </citation>
    <scope>NUCLEOTIDE SEQUENCE</scope>
    <source>
        <strain evidence="2">CD1</strain>
    </source>
</reference>
<gene>
    <name evidence="2" type="ORF">N8I74_10250</name>
</gene>
<evidence type="ECO:0000259" key="1">
    <source>
        <dbReference type="Pfam" id="PF05523"/>
    </source>
</evidence>
<evidence type="ECO:0000313" key="3">
    <source>
        <dbReference type="Proteomes" id="UP001061302"/>
    </source>
</evidence>
<dbReference type="SUPFAM" id="SSF51182">
    <property type="entry name" value="RmlC-like cupins"/>
    <property type="match status" value="1"/>
</dbReference>
<dbReference type="Gene3D" id="2.60.120.10">
    <property type="entry name" value="Jelly Rolls"/>
    <property type="match status" value="1"/>
</dbReference>
<dbReference type="InterPro" id="IPR008894">
    <property type="entry name" value="QdtA_cupin_dom"/>
</dbReference>
<evidence type="ECO:0000313" key="2">
    <source>
        <dbReference type="EMBL" id="UXY17312.1"/>
    </source>
</evidence>
<accession>A0ABY6DTH2</accession>
<dbReference type="Proteomes" id="UP001061302">
    <property type="component" value="Chromosome"/>
</dbReference>
<dbReference type="CDD" id="cd20292">
    <property type="entry name" value="cupin_QdtA-like"/>
    <property type="match status" value="1"/>
</dbReference>
<proteinExistence type="predicted"/>
<dbReference type="EMBL" id="CP106753">
    <property type="protein sequence ID" value="UXY17312.1"/>
    <property type="molecule type" value="Genomic_DNA"/>
</dbReference>
<dbReference type="InterPro" id="IPR011051">
    <property type="entry name" value="RmlC_Cupin_sf"/>
</dbReference>
<name>A0ABY6DTH2_9NEIS</name>
<protein>
    <submittedName>
        <fullName evidence="2">FdtA/QdtA family cupin domain-containing protein</fullName>
    </submittedName>
</protein>
<feature type="domain" description="Sugar 3,4-ketoisomerase QdtA cupin" evidence="1">
    <location>
        <begin position="2"/>
        <end position="128"/>
    </location>
</feature>
<organism evidence="2 3">
    <name type="scientific">Chitiniphilus purpureus</name>
    <dbReference type="NCBI Taxonomy" id="2981137"/>
    <lineage>
        <taxon>Bacteria</taxon>
        <taxon>Pseudomonadati</taxon>
        <taxon>Pseudomonadota</taxon>
        <taxon>Betaproteobacteria</taxon>
        <taxon>Neisseriales</taxon>
        <taxon>Chitinibacteraceae</taxon>
        <taxon>Chitiniphilus</taxon>
    </lineage>
</organism>
<dbReference type="InterPro" id="IPR014710">
    <property type="entry name" value="RmlC-like_jellyroll"/>
</dbReference>
<sequence length="134" mass="15316">MRFLEMPVFEDLRGALTVGHLPGEVPFQPNRYFMVFDVPSKDVRGEHAHKVCEQFLICVHGSARVVADDGHDRQEFILNHPRKGLYLPAMTWASQYAYSPDAVLLVFASHAYDADDYIRDYAAFLTLVDQQDAR</sequence>
<dbReference type="Pfam" id="PF05523">
    <property type="entry name" value="FdtA"/>
    <property type="match status" value="1"/>
</dbReference>